<sequence>MAETKKKAKTSSTFQKADLTNGPPTAWTAELNNGLRMPVLGYGTYKLKEDQVGGCVRKAVDVGYKLIDTAHVYGGGKTEPAVGKALSKDKSTFVITKQWRGFHGYAETKKCLDQSLKRLGRSKVDLLLMHWPGPGYSAMGRSKERIAKEGIQCYYKKGHEDIAALRLESWRAMEDAYLAGKCKAIGVSNFSESHLRKLLDWDQLRVRPSVHQTELHPYLQQKGVVALCEKEGILLQAYASLGGQDTKDGHWKALKQPALLDHPAVLKAAKAHSSTSACVLLRWALQKGWAVIPKSSSKSRIASNIAVDFSLSSDEMAALDALDLGGMKGRLCWRRDELRDLEFE</sequence>
<evidence type="ECO:0000256" key="7">
    <source>
        <dbReference type="SAM" id="MobiDB-lite"/>
    </source>
</evidence>
<dbReference type="OrthoDB" id="416253at2759"/>
<evidence type="ECO:0000256" key="3">
    <source>
        <dbReference type="ARBA" id="ARBA00023002"/>
    </source>
</evidence>
<feature type="domain" description="NADP-dependent oxidoreductase" evidence="8">
    <location>
        <begin position="40"/>
        <end position="323"/>
    </location>
</feature>
<proteinExistence type="inferred from homology"/>
<keyword evidence="3" id="KW-0560">Oxidoreductase</keyword>
<dbReference type="EMBL" id="CAKKNE010000001">
    <property type="protein sequence ID" value="CAH0366622.1"/>
    <property type="molecule type" value="Genomic_DNA"/>
</dbReference>
<dbReference type="InterPro" id="IPR018170">
    <property type="entry name" value="Aldo/ket_reductase_CS"/>
</dbReference>
<comment type="caution">
    <text evidence="9">The sequence shown here is derived from an EMBL/GenBank/DDBJ whole genome shotgun (WGS) entry which is preliminary data.</text>
</comment>
<evidence type="ECO:0000313" key="10">
    <source>
        <dbReference type="Proteomes" id="UP000789595"/>
    </source>
</evidence>
<dbReference type="PROSITE" id="PS00063">
    <property type="entry name" value="ALDOKETO_REDUCTASE_3"/>
    <property type="match status" value="1"/>
</dbReference>
<feature type="binding site" evidence="5">
    <location>
        <position position="130"/>
    </location>
    <ligand>
        <name>substrate</name>
    </ligand>
</feature>
<dbReference type="PANTHER" id="PTHR43827:SF3">
    <property type="entry name" value="NADP-DEPENDENT OXIDOREDUCTASE DOMAIN-CONTAINING PROTEIN"/>
    <property type="match status" value="1"/>
</dbReference>
<evidence type="ECO:0000256" key="6">
    <source>
        <dbReference type="PIRSR" id="PIRSR000097-3"/>
    </source>
</evidence>
<keyword evidence="2" id="KW-0521">NADP</keyword>
<evidence type="ECO:0000256" key="1">
    <source>
        <dbReference type="ARBA" id="ARBA00007905"/>
    </source>
</evidence>
<dbReference type="PIRSF" id="PIRSF000097">
    <property type="entry name" value="AKR"/>
    <property type="match status" value="1"/>
</dbReference>
<name>A0A8J2WSH8_9STRA</name>
<dbReference type="PRINTS" id="PR00069">
    <property type="entry name" value="ALDKETRDTASE"/>
</dbReference>
<dbReference type="CDD" id="cd19071">
    <property type="entry name" value="AKR_AKR1-5-like"/>
    <property type="match status" value="1"/>
</dbReference>
<feature type="region of interest" description="Disordered" evidence="7">
    <location>
        <begin position="1"/>
        <end position="21"/>
    </location>
</feature>
<evidence type="ECO:0000256" key="5">
    <source>
        <dbReference type="PIRSR" id="PIRSR000097-2"/>
    </source>
</evidence>
<organism evidence="9 10">
    <name type="scientific">Pelagomonas calceolata</name>
    <dbReference type="NCBI Taxonomy" id="35677"/>
    <lineage>
        <taxon>Eukaryota</taxon>
        <taxon>Sar</taxon>
        <taxon>Stramenopiles</taxon>
        <taxon>Ochrophyta</taxon>
        <taxon>Pelagophyceae</taxon>
        <taxon>Pelagomonadales</taxon>
        <taxon>Pelagomonadaceae</taxon>
        <taxon>Pelagomonas</taxon>
    </lineage>
</organism>
<dbReference type="Proteomes" id="UP000789595">
    <property type="component" value="Unassembled WGS sequence"/>
</dbReference>
<dbReference type="SUPFAM" id="SSF51430">
    <property type="entry name" value="NAD(P)-linked oxidoreductase"/>
    <property type="match status" value="1"/>
</dbReference>
<evidence type="ECO:0000256" key="4">
    <source>
        <dbReference type="PIRSR" id="PIRSR000097-1"/>
    </source>
</evidence>
<feature type="active site" description="Proton donor" evidence="4">
    <location>
        <position position="73"/>
    </location>
</feature>
<keyword evidence="10" id="KW-1185">Reference proteome</keyword>
<evidence type="ECO:0000313" key="9">
    <source>
        <dbReference type="EMBL" id="CAH0366622.1"/>
    </source>
</evidence>
<comment type="similarity">
    <text evidence="1">Belongs to the aldo/keto reductase family.</text>
</comment>
<dbReference type="AlphaFoldDB" id="A0A8J2WSH8"/>
<protein>
    <recommendedName>
        <fullName evidence="8">NADP-dependent oxidoreductase domain-containing protein</fullName>
    </recommendedName>
</protein>
<dbReference type="InterPro" id="IPR020471">
    <property type="entry name" value="AKR"/>
</dbReference>
<dbReference type="Gene3D" id="3.20.20.100">
    <property type="entry name" value="NADP-dependent oxidoreductase domain"/>
    <property type="match status" value="1"/>
</dbReference>
<dbReference type="GO" id="GO:0016616">
    <property type="term" value="F:oxidoreductase activity, acting on the CH-OH group of donors, NAD or NADP as acceptor"/>
    <property type="evidence" value="ECO:0007669"/>
    <property type="project" value="UniProtKB-ARBA"/>
</dbReference>
<gene>
    <name evidence="9" type="ORF">PECAL_1P31250</name>
</gene>
<evidence type="ECO:0000256" key="2">
    <source>
        <dbReference type="ARBA" id="ARBA00022857"/>
    </source>
</evidence>
<accession>A0A8J2WSH8</accession>
<dbReference type="InterPro" id="IPR036812">
    <property type="entry name" value="NAD(P)_OxRdtase_dom_sf"/>
</dbReference>
<evidence type="ECO:0000259" key="8">
    <source>
        <dbReference type="Pfam" id="PF00248"/>
    </source>
</evidence>
<reference evidence="9" key="1">
    <citation type="submission" date="2021-11" db="EMBL/GenBank/DDBJ databases">
        <authorList>
            <consortium name="Genoscope - CEA"/>
            <person name="William W."/>
        </authorList>
    </citation>
    <scope>NUCLEOTIDE SEQUENCE</scope>
</reference>
<dbReference type="InterPro" id="IPR023210">
    <property type="entry name" value="NADP_OxRdtase_dom"/>
</dbReference>
<dbReference type="PANTHER" id="PTHR43827">
    <property type="entry name" value="2,5-DIKETO-D-GLUCONIC ACID REDUCTASE"/>
    <property type="match status" value="1"/>
</dbReference>
<dbReference type="Pfam" id="PF00248">
    <property type="entry name" value="Aldo_ket_red"/>
    <property type="match status" value="1"/>
</dbReference>
<dbReference type="PROSITE" id="PS00062">
    <property type="entry name" value="ALDOKETO_REDUCTASE_2"/>
    <property type="match status" value="1"/>
</dbReference>
<feature type="site" description="Lowers pKa of active site Tyr" evidence="6">
    <location>
        <position position="97"/>
    </location>
</feature>